<dbReference type="GO" id="GO:0003677">
    <property type="term" value="F:DNA binding"/>
    <property type="evidence" value="ECO:0007669"/>
    <property type="project" value="InterPro"/>
</dbReference>
<protein>
    <recommendedName>
        <fullName evidence="1">HTH cro/C1-type domain-containing protein</fullName>
    </recommendedName>
</protein>
<gene>
    <name evidence="2" type="ORF">DW243_07760</name>
</gene>
<proteinExistence type="predicted"/>
<dbReference type="InterPro" id="IPR001387">
    <property type="entry name" value="Cro/C1-type_HTH"/>
</dbReference>
<sequence>MGATKNLARYVQEKAINLSAMSRTTGIPYSALYDSLANKKRERPLSMDEAIIICKFLGVNPMDFAEEKTK</sequence>
<dbReference type="RefSeq" id="WP_118207945.1">
    <property type="nucleotide sequence ID" value="NZ_QRIP01000013.1"/>
</dbReference>
<feature type="domain" description="HTH cro/C1-type" evidence="1">
    <location>
        <begin position="6"/>
        <end position="66"/>
    </location>
</feature>
<dbReference type="AlphaFoldDB" id="A0A414UVS4"/>
<name>A0A414UVS4_MEDGN</name>
<evidence type="ECO:0000313" key="2">
    <source>
        <dbReference type="EMBL" id="RHG84731.1"/>
    </source>
</evidence>
<evidence type="ECO:0000313" key="3">
    <source>
        <dbReference type="Proteomes" id="UP000283981"/>
    </source>
</evidence>
<comment type="caution">
    <text evidence="2">The sequence shown here is derived from an EMBL/GenBank/DDBJ whole genome shotgun (WGS) entry which is preliminary data.</text>
</comment>
<dbReference type="EMBL" id="QRIS01000011">
    <property type="protein sequence ID" value="RHG84731.1"/>
    <property type="molecule type" value="Genomic_DNA"/>
</dbReference>
<dbReference type="SUPFAM" id="SSF47413">
    <property type="entry name" value="lambda repressor-like DNA-binding domains"/>
    <property type="match status" value="1"/>
</dbReference>
<evidence type="ECO:0000259" key="1">
    <source>
        <dbReference type="Pfam" id="PF13443"/>
    </source>
</evidence>
<accession>A0A414UVS4</accession>
<dbReference type="Pfam" id="PF13443">
    <property type="entry name" value="HTH_26"/>
    <property type="match status" value="1"/>
</dbReference>
<dbReference type="InterPro" id="IPR010982">
    <property type="entry name" value="Lambda_DNA-bd_dom_sf"/>
</dbReference>
<organism evidence="2 3">
    <name type="scientific">Mediterraneibacter gnavus</name>
    <name type="common">Ruminococcus gnavus</name>
    <dbReference type="NCBI Taxonomy" id="33038"/>
    <lineage>
        <taxon>Bacteria</taxon>
        <taxon>Bacillati</taxon>
        <taxon>Bacillota</taxon>
        <taxon>Clostridia</taxon>
        <taxon>Lachnospirales</taxon>
        <taxon>Lachnospiraceae</taxon>
        <taxon>Mediterraneibacter</taxon>
    </lineage>
</organism>
<reference evidence="2 3" key="1">
    <citation type="submission" date="2018-08" db="EMBL/GenBank/DDBJ databases">
        <title>A genome reference for cultivated species of the human gut microbiota.</title>
        <authorList>
            <person name="Zou Y."/>
            <person name="Xue W."/>
            <person name="Luo G."/>
        </authorList>
    </citation>
    <scope>NUCLEOTIDE SEQUENCE [LARGE SCALE GENOMIC DNA]</scope>
    <source>
        <strain evidence="2 3">AM21-18</strain>
    </source>
</reference>
<dbReference type="Proteomes" id="UP000283981">
    <property type="component" value="Unassembled WGS sequence"/>
</dbReference>